<sequence length="327" mass="34877">MKVKVSDLVKIVQSALIKQGYNRKESEVIGGMLMYAQLRGNNQGVVKLIGKGIPKNEQAGDIEIIKDTKLSALINGNGNPGALVMKKAMDLALNKALAHGFGIVGTNHTWTSTGAIGYWAGQIAQKGLIGFVFAGSPETVSTYGSYDPIFGTNPLAIGIPTADEPVVLDMATAAMAYYGLIEAKTAGKKIPPNTAYDKEGQVTQDPGKAMDGAIMPFDRSYKGAGLNLIVEILTGPLVGASFTGIGDTAKNWGNLIFVIDPDLLGGRKQFAKNVTLLIKKVKNTKKLPGVKEIFTPGSRGNRLSKQRLAADQIEIEDNLYRELVKVS</sequence>
<dbReference type="InterPro" id="IPR003767">
    <property type="entry name" value="Malate/L-lactate_DH-like"/>
</dbReference>
<reference evidence="3 4" key="1">
    <citation type="journal article" date="2016" name="Nat. Commun.">
        <title>Thousands of microbial genomes shed light on interconnected biogeochemical processes in an aquifer system.</title>
        <authorList>
            <person name="Anantharaman K."/>
            <person name="Brown C.T."/>
            <person name="Hug L.A."/>
            <person name="Sharon I."/>
            <person name="Castelle C.J."/>
            <person name="Probst A.J."/>
            <person name="Thomas B.C."/>
            <person name="Singh A."/>
            <person name="Wilkins M.J."/>
            <person name="Karaoz U."/>
            <person name="Brodie E.L."/>
            <person name="Williams K.H."/>
            <person name="Hubbard S.S."/>
            <person name="Banfield J.F."/>
        </authorList>
    </citation>
    <scope>NUCLEOTIDE SEQUENCE [LARGE SCALE GENOMIC DNA]</scope>
</reference>
<dbReference type="InterPro" id="IPR036111">
    <property type="entry name" value="Mal/L-sulfo/L-lacto_DH-like_sf"/>
</dbReference>
<evidence type="ECO:0008006" key="5">
    <source>
        <dbReference type="Google" id="ProtNLM"/>
    </source>
</evidence>
<dbReference type="Gene3D" id="1.10.1530.10">
    <property type="match status" value="1"/>
</dbReference>
<keyword evidence="2" id="KW-0560">Oxidoreductase</keyword>
<protein>
    <recommendedName>
        <fullName evidence="5">Lactate dehydrogenase</fullName>
    </recommendedName>
</protein>
<evidence type="ECO:0000256" key="1">
    <source>
        <dbReference type="ARBA" id="ARBA00006056"/>
    </source>
</evidence>
<evidence type="ECO:0000313" key="3">
    <source>
        <dbReference type="EMBL" id="OGG09879.1"/>
    </source>
</evidence>
<evidence type="ECO:0000256" key="2">
    <source>
        <dbReference type="ARBA" id="ARBA00023002"/>
    </source>
</evidence>
<name>A0A1F5ZBM2_9BACT</name>
<accession>A0A1F5ZBM2</accession>
<dbReference type="EMBL" id="MFJC01000011">
    <property type="protein sequence ID" value="OGG09879.1"/>
    <property type="molecule type" value="Genomic_DNA"/>
</dbReference>
<evidence type="ECO:0000313" key="4">
    <source>
        <dbReference type="Proteomes" id="UP000176854"/>
    </source>
</evidence>
<dbReference type="Proteomes" id="UP000176854">
    <property type="component" value="Unassembled WGS sequence"/>
</dbReference>
<comment type="caution">
    <text evidence="3">The sequence shown here is derived from an EMBL/GenBank/DDBJ whole genome shotgun (WGS) entry which is preliminary data.</text>
</comment>
<proteinExistence type="inferred from homology"/>
<dbReference type="InterPro" id="IPR043144">
    <property type="entry name" value="Mal/L-sulf/L-lact_DH-like_ah"/>
</dbReference>
<dbReference type="SUPFAM" id="SSF89733">
    <property type="entry name" value="L-sulfolactate dehydrogenase-like"/>
    <property type="match status" value="1"/>
</dbReference>
<dbReference type="AlphaFoldDB" id="A0A1F5ZBM2"/>
<dbReference type="Gene3D" id="3.30.1370.60">
    <property type="entry name" value="Hypothetical oxidoreductase yiak, domain 2"/>
    <property type="match status" value="1"/>
</dbReference>
<gene>
    <name evidence="3" type="ORF">A2154_04555</name>
</gene>
<dbReference type="Pfam" id="PF02615">
    <property type="entry name" value="Ldh_2"/>
    <property type="match status" value="1"/>
</dbReference>
<dbReference type="PANTHER" id="PTHR11091">
    <property type="entry name" value="OXIDOREDUCTASE-RELATED"/>
    <property type="match status" value="1"/>
</dbReference>
<dbReference type="PANTHER" id="PTHR11091:SF0">
    <property type="entry name" value="MALATE DEHYDROGENASE"/>
    <property type="match status" value="1"/>
</dbReference>
<organism evidence="3 4">
    <name type="scientific">Candidatus Gottesmanbacteria bacterium RBG_16_43_7</name>
    <dbReference type="NCBI Taxonomy" id="1798373"/>
    <lineage>
        <taxon>Bacteria</taxon>
        <taxon>Candidatus Gottesmaniibacteriota</taxon>
    </lineage>
</organism>
<dbReference type="InterPro" id="IPR043143">
    <property type="entry name" value="Mal/L-sulf/L-lact_DH-like_NADP"/>
</dbReference>
<dbReference type="STRING" id="1798373.A2154_04555"/>
<dbReference type="GO" id="GO:0016491">
    <property type="term" value="F:oxidoreductase activity"/>
    <property type="evidence" value="ECO:0007669"/>
    <property type="project" value="UniProtKB-KW"/>
</dbReference>
<comment type="similarity">
    <text evidence="1">Belongs to the LDH2/MDH2 oxidoreductase family.</text>
</comment>